<evidence type="ECO:0000313" key="14">
    <source>
        <dbReference type="Proteomes" id="UP000092321"/>
    </source>
</evidence>
<evidence type="ECO:0000256" key="3">
    <source>
        <dbReference type="ARBA" id="ARBA00022598"/>
    </source>
</evidence>
<dbReference type="Pfam" id="PF05746">
    <property type="entry name" value="DALR_1"/>
    <property type="match status" value="1"/>
</dbReference>
<evidence type="ECO:0000256" key="1">
    <source>
        <dbReference type="ARBA" id="ARBA00005594"/>
    </source>
</evidence>
<dbReference type="PROSITE" id="PS00178">
    <property type="entry name" value="AA_TRNA_LIGASE_I"/>
    <property type="match status" value="1"/>
</dbReference>
<sequence length="626" mass="72021">MAPLQQQPDLVEQLKNLNIDSAKNYSNTALSFPNENIVDFYRNLIADKLSKLAEIDYKVIYEALETVNSLEKGDLSIPIPRILRGKKGVNPREINHEWAAQLSNKDSEFYIPFIKTCKAAEIFIAFYFDTDFLIKNTIPLVASKKENYGSMKLVENKRIIIEFSSPNIAKPFHAGHLRSTIIGGFLTNLYRFMGWDVVSMNYLGDWGKQFGLLAIGFEKYGSEELLVSDPINHLFEVYVKINADVTKEKEEGIFTEDDPESTNNKARLYFRRMEDGDEQALKIWARFRELSIEKYIDTYARLNIEYDVYAGESQVPKEKMDEALKLMHEKNLIHEDKGAKLIDLTKFNKKLGKTLVTKSDGTSLYLTRDVGGAIARYEQYKFDKMIYVIAMQQDLHTAQFFEILKQLGFEWANRLEHVNFGMVQGMSTRKGTVVFLDNILNDTRDKMHEVMQKNEAKYNQIAEPEKVADLVGVSAVMIQDMQAKRINNYEFKWERMLSFEGDTGPYLQYAHSRLRSVERNAGALFDDLKTTDVDFSLLKDECAGNLIRIIAQFPDVLRVAMKNHEPSTICTYLFRLSHQVSSCYDILWVAGQEKEVALARLALYSSARQTLYNGMRILGLTPVERM</sequence>
<comment type="catalytic activity">
    <reaction evidence="9">
        <text>tRNA(Arg) + L-arginine + ATP = L-arginyl-tRNA(Arg) + AMP + diphosphate</text>
        <dbReference type="Rhea" id="RHEA:20301"/>
        <dbReference type="Rhea" id="RHEA-COMP:9658"/>
        <dbReference type="Rhea" id="RHEA-COMP:9673"/>
        <dbReference type="ChEBI" id="CHEBI:30616"/>
        <dbReference type="ChEBI" id="CHEBI:32682"/>
        <dbReference type="ChEBI" id="CHEBI:33019"/>
        <dbReference type="ChEBI" id="CHEBI:78442"/>
        <dbReference type="ChEBI" id="CHEBI:78513"/>
        <dbReference type="ChEBI" id="CHEBI:456215"/>
        <dbReference type="EC" id="6.1.1.19"/>
    </reaction>
</comment>
<name>A0A1B7TAC8_9ASCO</name>
<evidence type="ECO:0000256" key="2">
    <source>
        <dbReference type="ARBA" id="ARBA00012837"/>
    </source>
</evidence>
<dbReference type="Gene3D" id="3.40.50.620">
    <property type="entry name" value="HUPs"/>
    <property type="match status" value="1"/>
</dbReference>
<dbReference type="GO" id="GO:0006420">
    <property type="term" value="P:arginyl-tRNA aminoacylation"/>
    <property type="evidence" value="ECO:0007669"/>
    <property type="project" value="InterPro"/>
</dbReference>
<dbReference type="Gene3D" id="3.30.1360.70">
    <property type="entry name" value="Arginyl tRNA synthetase N-terminal domain"/>
    <property type="match status" value="1"/>
</dbReference>
<evidence type="ECO:0000256" key="10">
    <source>
        <dbReference type="RuleBase" id="RU363038"/>
    </source>
</evidence>
<dbReference type="InterPro" id="IPR036695">
    <property type="entry name" value="Arg-tRNA-synth_N_sf"/>
</dbReference>
<dbReference type="PANTHER" id="PTHR11956">
    <property type="entry name" value="ARGINYL-TRNA SYNTHETASE"/>
    <property type="match status" value="1"/>
</dbReference>
<dbReference type="Proteomes" id="UP000092321">
    <property type="component" value="Unassembled WGS sequence"/>
</dbReference>
<evidence type="ECO:0000313" key="13">
    <source>
        <dbReference type="EMBL" id="OBA25673.1"/>
    </source>
</evidence>
<dbReference type="InterPro" id="IPR009080">
    <property type="entry name" value="tRNAsynth_Ia_anticodon-bd"/>
</dbReference>
<feature type="domain" description="Arginyl tRNA synthetase N-terminal" evidence="12">
    <location>
        <begin position="39"/>
        <end position="128"/>
    </location>
</feature>
<dbReference type="GO" id="GO:0005739">
    <property type="term" value="C:mitochondrion"/>
    <property type="evidence" value="ECO:0007669"/>
    <property type="project" value="TreeGrafter"/>
</dbReference>
<keyword evidence="4 10" id="KW-0547">Nucleotide-binding</keyword>
<evidence type="ECO:0000256" key="4">
    <source>
        <dbReference type="ARBA" id="ARBA00022741"/>
    </source>
</evidence>
<feature type="domain" description="DALR anticodon binding" evidence="11">
    <location>
        <begin position="507"/>
        <end position="626"/>
    </location>
</feature>
<gene>
    <name evidence="13" type="ORF">HANVADRAFT_53749</name>
</gene>
<evidence type="ECO:0000256" key="5">
    <source>
        <dbReference type="ARBA" id="ARBA00022840"/>
    </source>
</evidence>
<evidence type="ECO:0000256" key="9">
    <source>
        <dbReference type="ARBA" id="ARBA00049339"/>
    </source>
</evidence>
<dbReference type="EMBL" id="LXPE01000055">
    <property type="protein sequence ID" value="OBA25673.1"/>
    <property type="molecule type" value="Genomic_DNA"/>
</dbReference>
<dbReference type="InterPro" id="IPR005148">
    <property type="entry name" value="Arg-tRNA-synth_N"/>
</dbReference>
<dbReference type="GO" id="GO:0032543">
    <property type="term" value="P:mitochondrial translation"/>
    <property type="evidence" value="ECO:0007669"/>
    <property type="project" value="TreeGrafter"/>
</dbReference>
<keyword evidence="5 10" id="KW-0067">ATP-binding</keyword>
<dbReference type="FunFam" id="1.10.730.10:FF:000006">
    <property type="entry name" value="Arginyl-tRNA synthetase 2, mitochondrial"/>
    <property type="match status" value="1"/>
</dbReference>
<dbReference type="PANTHER" id="PTHR11956:SF11">
    <property type="entry name" value="ARGININE--TRNA LIGASE, MITOCHONDRIAL-RELATED"/>
    <property type="match status" value="1"/>
</dbReference>
<dbReference type="OrthoDB" id="68056at2759"/>
<organism evidence="13 14">
    <name type="scientific">Hanseniaspora valbyensis NRRL Y-1626</name>
    <dbReference type="NCBI Taxonomy" id="766949"/>
    <lineage>
        <taxon>Eukaryota</taxon>
        <taxon>Fungi</taxon>
        <taxon>Dikarya</taxon>
        <taxon>Ascomycota</taxon>
        <taxon>Saccharomycotina</taxon>
        <taxon>Saccharomycetes</taxon>
        <taxon>Saccharomycodales</taxon>
        <taxon>Saccharomycodaceae</taxon>
        <taxon>Hanseniaspora</taxon>
    </lineage>
</organism>
<comment type="similarity">
    <text evidence="1 10">Belongs to the class-I aminoacyl-tRNA synthetase family.</text>
</comment>
<dbReference type="SUPFAM" id="SSF52374">
    <property type="entry name" value="Nucleotidylyl transferase"/>
    <property type="match status" value="1"/>
</dbReference>
<dbReference type="PRINTS" id="PR01038">
    <property type="entry name" value="TRNASYNTHARG"/>
</dbReference>
<dbReference type="HAMAP" id="MF_00123">
    <property type="entry name" value="Arg_tRNA_synth"/>
    <property type="match status" value="1"/>
</dbReference>
<dbReference type="InterPro" id="IPR014729">
    <property type="entry name" value="Rossmann-like_a/b/a_fold"/>
</dbReference>
<evidence type="ECO:0000256" key="7">
    <source>
        <dbReference type="ARBA" id="ARBA00023146"/>
    </source>
</evidence>
<dbReference type="Pfam" id="PF03485">
    <property type="entry name" value="Arg_tRNA_synt_N"/>
    <property type="match status" value="1"/>
</dbReference>
<dbReference type="CDD" id="cd07956">
    <property type="entry name" value="Anticodon_Ia_Arg"/>
    <property type="match status" value="1"/>
</dbReference>
<keyword evidence="6 10" id="KW-0648">Protein biosynthesis</keyword>
<keyword evidence="7 10" id="KW-0030">Aminoacyl-tRNA synthetase</keyword>
<dbReference type="SMART" id="SM01016">
    <property type="entry name" value="Arg_tRNA_synt_N"/>
    <property type="match status" value="1"/>
</dbReference>
<dbReference type="SMART" id="SM00836">
    <property type="entry name" value="DALR_1"/>
    <property type="match status" value="1"/>
</dbReference>
<dbReference type="InterPro" id="IPR001278">
    <property type="entry name" value="Arg-tRNA-ligase"/>
</dbReference>
<dbReference type="SUPFAM" id="SSF47323">
    <property type="entry name" value="Anticodon-binding domain of a subclass of class I aminoacyl-tRNA synthetases"/>
    <property type="match status" value="1"/>
</dbReference>
<dbReference type="InterPro" id="IPR001412">
    <property type="entry name" value="aa-tRNA-synth_I_CS"/>
</dbReference>
<dbReference type="SUPFAM" id="SSF55190">
    <property type="entry name" value="Arginyl-tRNA synthetase (ArgRS), N-terminal 'additional' domain"/>
    <property type="match status" value="1"/>
</dbReference>
<dbReference type="GO" id="GO:0004814">
    <property type="term" value="F:arginine-tRNA ligase activity"/>
    <property type="evidence" value="ECO:0007669"/>
    <property type="project" value="UniProtKB-EC"/>
</dbReference>
<proteinExistence type="inferred from homology"/>
<keyword evidence="14" id="KW-1185">Reference proteome</keyword>
<dbReference type="Pfam" id="PF00750">
    <property type="entry name" value="tRNA-synt_1d"/>
    <property type="match status" value="1"/>
</dbReference>
<evidence type="ECO:0000256" key="8">
    <source>
        <dbReference type="ARBA" id="ARBA00033033"/>
    </source>
</evidence>
<dbReference type="CDD" id="cd00671">
    <property type="entry name" value="ArgRS_core"/>
    <property type="match status" value="1"/>
</dbReference>
<dbReference type="Gene3D" id="1.10.730.10">
    <property type="entry name" value="Isoleucyl-tRNA Synthetase, Domain 1"/>
    <property type="match status" value="1"/>
</dbReference>
<dbReference type="NCBIfam" id="TIGR00456">
    <property type="entry name" value="argS"/>
    <property type="match status" value="1"/>
</dbReference>
<reference evidence="14" key="1">
    <citation type="journal article" date="2016" name="Proc. Natl. Acad. Sci. U.S.A.">
        <title>Comparative genomics of biotechnologically important yeasts.</title>
        <authorList>
            <person name="Riley R."/>
            <person name="Haridas S."/>
            <person name="Wolfe K.H."/>
            <person name="Lopes M.R."/>
            <person name="Hittinger C.T."/>
            <person name="Goeker M."/>
            <person name="Salamov A.A."/>
            <person name="Wisecaver J.H."/>
            <person name="Long T.M."/>
            <person name="Calvey C.H."/>
            <person name="Aerts A.L."/>
            <person name="Barry K.W."/>
            <person name="Choi C."/>
            <person name="Clum A."/>
            <person name="Coughlan A.Y."/>
            <person name="Deshpande S."/>
            <person name="Douglass A.P."/>
            <person name="Hanson S.J."/>
            <person name="Klenk H.-P."/>
            <person name="LaButti K.M."/>
            <person name="Lapidus A."/>
            <person name="Lindquist E.A."/>
            <person name="Lipzen A.M."/>
            <person name="Meier-Kolthoff J.P."/>
            <person name="Ohm R.A."/>
            <person name="Otillar R.P."/>
            <person name="Pangilinan J.L."/>
            <person name="Peng Y."/>
            <person name="Rokas A."/>
            <person name="Rosa C.A."/>
            <person name="Scheuner C."/>
            <person name="Sibirny A.A."/>
            <person name="Slot J.C."/>
            <person name="Stielow J.B."/>
            <person name="Sun H."/>
            <person name="Kurtzman C.P."/>
            <person name="Blackwell M."/>
            <person name="Grigoriev I.V."/>
            <person name="Jeffries T.W."/>
        </authorList>
    </citation>
    <scope>NUCLEOTIDE SEQUENCE [LARGE SCALE GENOMIC DNA]</scope>
    <source>
        <strain evidence="14">NRRL Y-1626</strain>
    </source>
</reference>
<keyword evidence="3 10" id="KW-0436">Ligase</keyword>
<evidence type="ECO:0000259" key="12">
    <source>
        <dbReference type="SMART" id="SM01016"/>
    </source>
</evidence>
<comment type="caution">
    <text evidence="13">The sequence shown here is derived from an EMBL/GenBank/DDBJ whole genome shotgun (WGS) entry which is preliminary data.</text>
</comment>
<evidence type="ECO:0000259" key="11">
    <source>
        <dbReference type="SMART" id="SM00836"/>
    </source>
</evidence>
<dbReference type="FunFam" id="3.40.50.620:FF:000058">
    <property type="entry name" value="Mitochondrial arginyl-tRNA synthetase"/>
    <property type="match status" value="1"/>
</dbReference>
<dbReference type="InterPro" id="IPR035684">
    <property type="entry name" value="ArgRS_core"/>
</dbReference>
<dbReference type="GO" id="GO:0005524">
    <property type="term" value="F:ATP binding"/>
    <property type="evidence" value="ECO:0007669"/>
    <property type="project" value="UniProtKB-KW"/>
</dbReference>
<dbReference type="AlphaFoldDB" id="A0A1B7TAC8"/>
<dbReference type="EC" id="6.1.1.19" evidence="2"/>
<protein>
    <recommendedName>
        <fullName evidence="2">arginine--tRNA ligase</fullName>
        <ecNumber evidence="2">6.1.1.19</ecNumber>
    </recommendedName>
    <alternativeName>
        <fullName evidence="8">Arginyl-tRNA synthetase</fullName>
    </alternativeName>
</protein>
<dbReference type="InterPro" id="IPR008909">
    <property type="entry name" value="DALR_anticod-bd"/>
</dbReference>
<evidence type="ECO:0000256" key="6">
    <source>
        <dbReference type="ARBA" id="ARBA00022917"/>
    </source>
</evidence>
<accession>A0A1B7TAC8</accession>